<evidence type="ECO:0000256" key="1">
    <source>
        <dbReference type="SAM" id="Coils"/>
    </source>
</evidence>
<evidence type="ECO:0000313" key="3">
    <source>
        <dbReference type="Proteomes" id="UP000233458"/>
    </source>
</evidence>
<name>A0ABM6QBG1_9PROT</name>
<organism evidence="2 3">
    <name type="scientific">Thalassospira marina</name>
    <dbReference type="NCBI Taxonomy" id="2048283"/>
    <lineage>
        <taxon>Bacteria</taxon>
        <taxon>Pseudomonadati</taxon>
        <taxon>Pseudomonadota</taxon>
        <taxon>Alphaproteobacteria</taxon>
        <taxon>Rhodospirillales</taxon>
        <taxon>Thalassospiraceae</taxon>
        <taxon>Thalassospira</taxon>
    </lineage>
</organism>
<dbReference type="RefSeq" id="WP_101285375.1">
    <property type="nucleotide sequence ID" value="NZ_CP024199.1"/>
</dbReference>
<feature type="coiled-coil region" evidence="1">
    <location>
        <begin position="15"/>
        <end position="49"/>
    </location>
</feature>
<gene>
    <name evidence="2" type="ORF">CSC3H3_15190</name>
</gene>
<keyword evidence="1" id="KW-0175">Coiled coil</keyword>
<dbReference type="Proteomes" id="UP000233458">
    <property type="component" value="Chromosome"/>
</dbReference>
<evidence type="ECO:0000313" key="2">
    <source>
        <dbReference type="EMBL" id="AUG53909.1"/>
    </source>
</evidence>
<protein>
    <recommendedName>
        <fullName evidence="4">Host-nuclease inhibitor protein Gam</fullName>
    </recommendedName>
</protein>
<proteinExistence type="predicted"/>
<keyword evidence="3" id="KW-1185">Reference proteome</keyword>
<dbReference type="Pfam" id="PF07352">
    <property type="entry name" value="Phage_Mu_Gam"/>
    <property type="match status" value="1"/>
</dbReference>
<dbReference type="InterPro" id="IPR009951">
    <property type="entry name" value="Host-nuc_inhib_Gam"/>
</dbReference>
<dbReference type="EMBL" id="CP024199">
    <property type="protein sequence ID" value="AUG53909.1"/>
    <property type="molecule type" value="Genomic_DNA"/>
</dbReference>
<accession>A0ABM6QBG1</accession>
<dbReference type="SUPFAM" id="SSF161266">
    <property type="entry name" value="Gam-like"/>
    <property type="match status" value="1"/>
</dbReference>
<sequence length="171" mass="18916">MTTMMTTMAEIELKTQGYAAARAELEEAVKALQEDLDKVKARYMGMIRKQIESVREHEHELSALITKAPGLFEKPKSRTFAGIKVGYAKQPGRLECPDDDQLISAIRKLFPDSAKTLIKTTEKPVKSALSNMNAKDLKRLGVSVVDATDVVIVKPQDSDVDKLVAALIEED</sequence>
<reference evidence="2 3" key="1">
    <citation type="submission" date="2017-10" db="EMBL/GenBank/DDBJ databases">
        <title>Biodiversity and function of Thalassospira species in the particle-attached aromatic-hydrocarbon-degrading consortia from the surface seawater of the China South Sea.</title>
        <authorList>
            <person name="Dong C."/>
            <person name="Liu R."/>
            <person name="Shao Z."/>
        </authorList>
    </citation>
    <scope>NUCLEOTIDE SEQUENCE [LARGE SCALE GENOMIC DNA]</scope>
    <source>
        <strain evidence="2 3">CSC3H3</strain>
    </source>
</reference>
<evidence type="ECO:0008006" key="4">
    <source>
        <dbReference type="Google" id="ProtNLM"/>
    </source>
</evidence>